<accession>J9FRD2</accession>
<dbReference type="PROSITE" id="PS51318">
    <property type="entry name" value="TAT"/>
    <property type="match status" value="1"/>
</dbReference>
<dbReference type="PIRSF" id="PIRSF028846">
    <property type="entry name" value="UCP028846"/>
    <property type="match status" value="1"/>
</dbReference>
<dbReference type="PANTHER" id="PTHR31047:SF0">
    <property type="entry name" value="MEIOTICALLY UP-REGULATED GENE 157 PROTEIN"/>
    <property type="match status" value="1"/>
</dbReference>
<protein>
    <submittedName>
        <fullName evidence="1">Uncharacterized conserved protein UCP028846</fullName>
    </submittedName>
</protein>
<dbReference type="Pfam" id="PF06824">
    <property type="entry name" value="Glyco_hydro_125"/>
    <property type="match status" value="1"/>
</dbReference>
<dbReference type="AlphaFoldDB" id="J9FRD2"/>
<organism evidence="1">
    <name type="scientific">gut metagenome</name>
    <dbReference type="NCBI Taxonomy" id="749906"/>
    <lineage>
        <taxon>unclassified sequences</taxon>
        <taxon>metagenomes</taxon>
        <taxon>organismal metagenomes</taxon>
    </lineage>
</organism>
<dbReference type="SMART" id="SM01149">
    <property type="entry name" value="DUF1237"/>
    <property type="match status" value="1"/>
</dbReference>
<dbReference type="InterPro" id="IPR008928">
    <property type="entry name" value="6-hairpin_glycosidase_sf"/>
</dbReference>
<evidence type="ECO:0000313" key="1">
    <source>
        <dbReference type="EMBL" id="EJW89944.1"/>
    </source>
</evidence>
<dbReference type="InterPro" id="IPR006311">
    <property type="entry name" value="TAT_signal"/>
</dbReference>
<dbReference type="SUPFAM" id="SSF48208">
    <property type="entry name" value="Six-hairpin glycosidases"/>
    <property type="match status" value="1"/>
</dbReference>
<dbReference type="InterPro" id="IPR008313">
    <property type="entry name" value="GH125"/>
</dbReference>
<dbReference type="Gene3D" id="1.50.10.10">
    <property type="match status" value="1"/>
</dbReference>
<dbReference type="PANTHER" id="PTHR31047">
    <property type="entry name" value="MEIOTICALLY UP-REGULATED GENE 157 PROTEIN"/>
    <property type="match status" value="1"/>
</dbReference>
<dbReference type="EMBL" id="AMCI01009152">
    <property type="protein sequence ID" value="EJW89944.1"/>
    <property type="molecule type" value="Genomic_DNA"/>
</dbReference>
<sequence>MKEPISRRRFLKTGGLALAALATRPVWSLASEEPSSLTYVSQRPARDKRHFTSQAVEEAIAQAQPRIRDEKLRWMFENCFPNTLDTTVKFKETADGPDTFVITGDINAMWLRDSSAQVWPYLPLMKKDRALQRLIAGLVNRQAQCILIDPYANAFNDGPLGSYWETDHTQHMVKELHERKWEIDSLCYPIRLAYHYWQHTQDTSVFNARWHQAMKKVVQTFKEQQRKENLGPYSFMRDCDRPTDSLINGGWGAPVRPVGLIFSAFRPSDDATQYGFLIPSNMFAVVSLHQLAEIEEKIYHNASFARTCTSLADEVDAAIRRYGIVRHPECGQVYAFEVDGFGNALCMDDANVPSLLAAPYLGYCSPNDALYQNTRRLIWSEHNPYFFKGKAGEGVGGPHVGLNYVWPMSIIIKALTTDRPDEVRLCLKQLRDTDGDTGFMHESFHADKATDFTRSWFAWANTLFGELILKTLNEHPEILSKAL</sequence>
<proteinExistence type="predicted"/>
<comment type="caution">
    <text evidence="1">The sequence shown here is derived from an EMBL/GenBank/DDBJ whole genome shotgun (WGS) entry which is preliminary data.</text>
</comment>
<gene>
    <name evidence="1" type="ORF">EVA_21948</name>
</gene>
<name>J9FRD2_9ZZZZ</name>
<reference evidence="1" key="1">
    <citation type="journal article" date="2012" name="PLoS ONE">
        <title>Gene sets for utilization of primary and secondary nutrition supplies in the distal gut of endangered iberian lynx.</title>
        <authorList>
            <person name="Alcaide M."/>
            <person name="Messina E."/>
            <person name="Richter M."/>
            <person name="Bargiela R."/>
            <person name="Peplies J."/>
            <person name="Huws S.A."/>
            <person name="Newbold C.J."/>
            <person name="Golyshin P.N."/>
            <person name="Simon M.A."/>
            <person name="Lopez G."/>
            <person name="Yakimov M.M."/>
            <person name="Ferrer M."/>
        </authorList>
    </citation>
    <scope>NUCLEOTIDE SEQUENCE</scope>
</reference>
<dbReference type="NCBIfam" id="TIGR01409">
    <property type="entry name" value="TAT_signal_seq"/>
    <property type="match status" value="1"/>
</dbReference>
<dbReference type="GO" id="GO:0005975">
    <property type="term" value="P:carbohydrate metabolic process"/>
    <property type="evidence" value="ECO:0007669"/>
    <property type="project" value="InterPro"/>
</dbReference>
<dbReference type="InterPro" id="IPR012341">
    <property type="entry name" value="6hp_glycosidase-like_sf"/>
</dbReference>
<dbReference type="InterPro" id="IPR019546">
    <property type="entry name" value="TAT_signal_bac_arc"/>
</dbReference>